<dbReference type="Pfam" id="PF03773">
    <property type="entry name" value="ArsP_1"/>
    <property type="match status" value="1"/>
</dbReference>
<keyword evidence="9" id="KW-1185">Reference proteome</keyword>
<accession>A0ABT3PXG6</accession>
<protein>
    <submittedName>
        <fullName evidence="8">Permease</fullName>
    </submittedName>
</protein>
<feature type="transmembrane region" description="Helical" evidence="7">
    <location>
        <begin position="158"/>
        <end position="178"/>
    </location>
</feature>
<dbReference type="RefSeq" id="WP_265788603.1">
    <property type="nucleotide sequence ID" value="NZ_BAABRS010000001.1"/>
</dbReference>
<evidence type="ECO:0000256" key="3">
    <source>
        <dbReference type="ARBA" id="ARBA00022475"/>
    </source>
</evidence>
<comment type="similarity">
    <text evidence="2">Belongs to the UPF0718 family.</text>
</comment>
<keyword evidence="6 7" id="KW-0472">Membrane</keyword>
<keyword evidence="4 7" id="KW-0812">Transmembrane</keyword>
<feature type="transmembrane region" description="Helical" evidence="7">
    <location>
        <begin position="126"/>
        <end position="146"/>
    </location>
</feature>
<feature type="transmembrane region" description="Helical" evidence="7">
    <location>
        <begin position="87"/>
        <end position="105"/>
    </location>
</feature>
<evidence type="ECO:0000256" key="2">
    <source>
        <dbReference type="ARBA" id="ARBA00006386"/>
    </source>
</evidence>
<feature type="transmembrane region" description="Helical" evidence="7">
    <location>
        <begin position="297"/>
        <end position="317"/>
    </location>
</feature>
<evidence type="ECO:0000256" key="1">
    <source>
        <dbReference type="ARBA" id="ARBA00004651"/>
    </source>
</evidence>
<dbReference type="PANTHER" id="PTHR43299:SF1">
    <property type="entry name" value="UPF0718 PROTEIN YRAQ"/>
    <property type="match status" value="1"/>
</dbReference>
<feature type="transmembrane region" description="Helical" evidence="7">
    <location>
        <begin position="323"/>
        <end position="351"/>
    </location>
</feature>
<name>A0ABT3PXG6_9BACT</name>
<evidence type="ECO:0000256" key="6">
    <source>
        <dbReference type="ARBA" id="ARBA00023136"/>
    </source>
</evidence>
<dbReference type="PANTHER" id="PTHR43299">
    <property type="entry name" value="UPF0718 PROTEIN YRAQ"/>
    <property type="match status" value="1"/>
</dbReference>
<reference evidence="8 9" key="1">
    <citation type="submission" date="2021-11" db="EMBL/GenBank/DDBJ databases">
        <title>Aliifidinibius sp. nov., a new bacterium isolated from saline soil.</title>
        <authorList>
            <person name="Galisteo C."/>
            <person name="De La Haba R."/>
            <person name="Sanchez-Porro C."/>
            <person name="Ventosa A."/>
        </authorList>
    </citation>
    <scope>NUCLEOTIDE SEQUENCE [LARGE SCALE GENOMIC DNA]</scope>
    <source>
        <strain evidence="8 9">KACC 190600</strain>
    </source>
</reference>
<comment type="caution">
    <text evidence="8">The sequence shown here is derived from an EMBL/GenBank/DDBJ whole genome shotgun (WGS) entry which is preliminary data.</text>
</comment>
<keyword evidence="5 7" id="KW-1133">Transmembrane helix</keyword>
<gene>
    <name evidence="8" type="ORF">LQ318_06530</name>
</gene>
<feature type="transmembrane region" description="Helical" evidence="7">
    <location>
        <begin position="187"/>
        <end position="208"/>
    </location>
</feature>
<evidence type="ECO:0000256" key="4">
    <source>
        <dbReference type="ARBA" id="ARBA00022692"/>
    </source>
</evidence>
<dbReference type="EMBL" id="JAJNDC010000001">
    <property type="protein sequence ID" value="MCW9712553.1"/>
    <property type="molecule type" value="Genomic_DNA"/>
</dbReference>
<evidence type="ECO:0000313" key="9">
    <source>
        <dbReference type="Proteomes" id="UP001207337"/>
    </source>
</evidence>
<comment type="subcellular location">
    <subcellularLocation>
        <location evidence="1">Cell membrane</location>
        <topology evidence="1">Multi-pass membrane protein</topology>
    </subcellularLocation>
</comment>
<organism evidence="8 9">
    <name type="scientific">Fodinibius salicampi</name>
    <dbReference type="NCBI Taxonomy" id="1920655"/>
    <lineage>
        <taxon>Bacteria</taxon>
        <taxon>Pseudomonadati</taxon>
        <taxon>Balneolota</taxon>
        <taxon>Balneolia</taxon>
        <taxon>Balneolales</taxon>
        <taxon>Balneolaceae</taxon>
        <taxon>Fodinibius</taxon>
    </lineage>
</organism>
<proteinExistence type="inferred from homology"/>
<dbReference type="InterPro" id="IPR005524">
    <property type="entry name" value="DUF318"/>
</dbReference>
<keyword evidence="3" id="KW-1003">Cell membrane</keyword>
<evidence type="ECO:0000256" key="7">
    <source>
        <dbReference type="SAM" id="Phobius"/>
    </source>
</evidence>
<evidence type="ECO:0000256" key="5">
    <source>
        <dbReference type="ARBA" id="ARBA00022989"/>
    </source>
</evidence>
<dbReference type="Proteomes" id="UP001207337">
    <property type="component" value="Unassembled WGS sequence"/>
</dbReference>
<evidence type="ECO:0000313" key="8">
    <source>
        <dbReference type="EMBL" id="MCW9712553.1"/>
    </source>
</evidence>
<feature type="transmembrane region" description="Helical" evidence="7">
    <location>
        <begin position="12"/>
        <end position="33"/>
    </location>
</feature>
<feature type="transmembrane region" description="Helical" evidence="7">
    <location>
        <begin position="363"/>
        <end position="384"/>
    </location>
</feature>
<sequence length="388" mass="41892">MQSLYSKAVRGIYAVPKQTWFGIGITLFLWWIFMHYTRWPAVQAKSEILTVLATGAPNTFTEIVSRDGWPYWLSWIPTGINMTDNNAIGMAFAFLIGGAITSLVLPQGLIRRLLNSKGTKGSTYGGLLGAPLMMCSACSVPVALGWKERGANPETTLGVVMGAALLNIMGLTTIFVLFPGPAAWGRIVASILLVVVLTPLVVKLAVYYRNSWKLISSSDYLEKKADSANLQSCTVLDGGQDNLGWTEAGLLALKNWWNSSVEIAYRLFLPMTGAMFLAAIIRLMLPPGVVETYLGSGFFAIIVVSAFGTMIAIPTLFEIPLVLGFLFIGMGLGPATALIVTAPSVSIVSYFMLKKDVGHAAPLLLMVATFLMGIATGLTVEYLMTYYG</sequence>
<feature type="transmembrane region" description="Helical" evidence="7">
    <location>
        <begin position="263"/>
        <end position="285"/>
    </location>
</feature>